<dbReference type="GeneID" id="80512984"/>
<dbReference type="RefSeq" id="YP_010776373.1">
    <property type="nucleotide sequence ID" value="NC_075034.1"/>
</dbReference>
<dbReference type="Gene3D" id="3.40.50.12760">
    <property type="match status" value="1"/>
</dbReference>
<keyword evidence="1" id="KW-0808">Transferase</keyword>
<protein>
    <submittedName>
        <fullName evidence="1">Putative FtsJ-like methyltransferase</fullName>
    </submittedName>
</protein>
<reference evidence="1 2" key="1">
    <citation type="journal article" date="2016" name="Genome Announc.">
        <title>Complete Genome Sequence of a New Megavirus Family Member Isolated from an Inland Water Lake for the First Time in India.</title>
        <authorList>
            <person name="Chatterjee A."/>
            <person name="Ali F."/>
            <person name="Bange D."/>
            <person name="Kondabagil K."/>
        </authorList>
    </citation>
    <scope>NUCLEOTIDE SEQUENCE [LARGE SCALE GENOMIC DNA]</scope>
    <source>
        <strain evidence="1">1</strain>
    </source>
</reference>
<dbReference type="GO" id="GO:0008168">
    <property type="term" value="F:methyltransferase activity"/>
    <property type="evidence" value="ECO:0007669"/>
    <property type="project" value="UniProtKB-KW"/>
</dbReference>
<dbReference type="Proteomes" id="UP000241365">
    <property type="component" value="Segment"/>
</dbReference>
<evidence type="ECO:0000313" key="1">
    <source>
        <dbReference type="EMBL" id="ANB50622.1"/>
    </source>
</evidence>
<dbReference type="EMBL" id="KU877344">
    <property type="protein sequence ID" value="ANB50622.1"/>
    <property type="molecule type" value="Genomic_DNA"/>
</dbReference>
<keyword evidence="1" id="KW-0489">Methyltransferase</keyword>
<keyword evidence="2" id="KW-1185">Reference proteome</keyword>
<accession>A0A167RFI1</accession>
<organism evidence="1 2">
    <name type="scientific">Powai lake megavirus</name>
    <dbReference type="NCBI Taxonomy" id="1842663"/>
    <lineage>
        <taxon>Viruses</taxon>
        <taxon>Varidnaviria</taxon>
        <taxon>Bamfordvirae</taxon>
        <taxon>Nucleocytoviricota</taxon>
        <taxon>Megaviricetes</taxon>
        <taxon>Imitervirales</taxon>
        <taxon>Mimiviridae</taxon>
        <taxon>Megamimivirinae</taxon>
        <taxon>Megavirus</taxon>
        <taxon>Megavirus powaiense</taxon>
    </lineage>
</organism>
<sequence>MNPIIFMVPAIDLIHIDDSNLIYDFQPSPKLIKYGFNNINEQLNVMSLTSNPYYRVGLNFDFERNDDQSITKIGSTFFNFDKFDKTYAELWEIISNFKLLDNNKSISTSHVEIVTNITTNYQKLHANNKKYDVIDIESDKKVDLIIDKISDVDIDENAVVQYILLKLNKYLEKQSVGSSMVLEIFGTQTQVTIELIYYLSSLYTQAYIIRPIISSDFSDEKYLVLINLREKDNFPKIINSDDTYIVSLNIPNIPTSLTSIIQCLNSYIMPKKYNRYKIIKKYLDTKVYEGATYQDMINTQNKNTQNWIDIYTDVNRTNKILDENIEYTSKNCSLESNLNNYLG</sequence>
<name>A0A167RFI1_9VIRU</name>
<dbReference type="GO" id="GO:0032259">
    <property type="term" value="P:methylation"/>
    <property type="evidence" value="ECO:0007669"/>
    <property type="project" value="UniProtKB-KW"/>
</dbReference>
<proteinExistence type="predicted"/>
<evidence type="ECO:0000313" key="2">
    <source>
        <dbReference type="Proteomes" id="UP000241365"/>
    </source>
</evidence>
<dbReference type="KEGG" id="vg:80512984"/>